<evidence type="ECO:0000313" key="8">
    <source>
        <dbReference type="Proteomes" id="UP000799092"/>
    </source>
</evidence>
<protein>
    <submittedName>
        <fullName evidence="7">UV DNA damage repair endonuclease UvsE</fullName>
    </submittedName>
</protein>
<dbReference type="InterPro" id="IPR036237">
    <property type="entry name" value="Xyl_isomerase-like_sf"/>
</dbReference>
<keyword evidence="4" id="KW-0228">DNA excision</keyword>
<keyword evidence="2 7" id="KW-0255">Endonuclease</keyword>
<comment type="caution">
    <text evidence="7">The sequence shown here is derived from an EMBL/GenBank/DDBJ whole genome shotgun (WGS) entry which is preliminary data.</text>
</comment>
<evidence type="ECO:0000256" key="2">
    <source>
        <dbReference type="ARBA" id="ARBA00022759"/>
    </source>
</evidence>
<evidence type="ECO:0000313" key="7">
    <source>
        <dbReference type="EMBL" id="MRH42546.1"/>
    </source>
</evidence>
<dbReference type="SUPFAM" id="SSF51658">
    <property type="entry name" value="Xylose isomerase-like"/>
    <property type="match status" value="1"/>
</dbReference>
<evidence type="ECO:0000256" key="6">
    <source>
        <dbReference type="ARBA" id="ARBA00023204"/>
    </source>
</evidence>
<dbReference type="RefSeq" id="WP_153736184.1">
    <property type="nucleotide sequence ID" value="NZ_WJNG01000005.1"/>
</dbReference>
<proteinExistence type="predicted"/>
<dbReference type="Pfam" id="PF03851">
    <property type="entry name" value="UvdE"/>
    <property type="match status" value="1"/>
</dbReference>
<evidence type="ECO:0000256" key="3">
    <source>
        <dbReference type="ARBA" id="ARBA00022763"/>
    </source>
</evidence>
<dbReference type="Gene3D" id="3.20.20.150">
    <property type="entry name" value="Divalent-metal-dependent TIM barrel enzymes"/>
    <property type="match status" value="1"/>
</dbReference>
<keyword evidence="1" id="KW-0540">Nuclease</keyword>
<dbReference type="OrthoDB" id="9782576at2"/>
<keyword evidence="8" id="KW-1185">Reference proteome</keyword>
<dbReference type="NCBIfam" id="TIGR00629">
    <property type="entry name" value="uvde"/>
    <property type="match status" value="1"/>
</dbReference>
<reference evidence="7" key="1">
    <citation type="submission" date="2019-11" db="EMBL/GenBank/DDBJ databases">
        <authorList>
            <person name="Li J."/>
        </authorList>
    </citation>
    <scope>NUCLEOTIDE SEQUENCE</scope>
    <source>
        <strain evidence="7">B6B</strain>
    </source>
</reference>
<keyword evidence="3" id="KW-0227">DNA damage</keyword>
<dbReference type="Proteomes" id="UP000799092">
    <property type="component" value="Unassembled WGS sequence"/>
</dbReference>
<dbReference type="GO" id="GO:0004519">
    <property type="term" value="F:endonuclease activity"/>
    <property type="evidence" value="ECO:0007669"/>
    <property type="project" value="UniProtKB-KW"/>
</dbReference>
<dbReference type="PANTHER" id="PTHR31290:SF5">
    <property type="entry name" value="UV-DAMAGE ENDONUCLEASE"/>
    <property type="match status" value="1"/>
</dbReference>
<dbReference type="PANTHER" id="PTHR31290">
    <property type="entry name" value="UV-DAMAGE ENDONUCLEASE"/>
    <property type="match status" value="1"/>
</dbReference>
<keyword evidence="6" id="KW-0234">DNA repair</keyword>
<dbReference type="GO" id="GO:0009411">
    <property type="term" value="P:response to UV"/>
    <property type="evidence" value="ECO:0007669"/>
    <property type="project" value="InterPro"/>
</dbReference>
<dbReference type="AlphaFoldDB" id="A0A6A8DDD8"/>
<gene>
    <name evidence="7" type="primary">uvsE</name>
    <name evidence="7" type="ORF">GH741_07600</name>
</gene>
<dbReference type="EMBL" id="WJNG01000005">
    <property type="protein sequence ID" value="MRH42546.1"/>
    <property type="molecule type" value="Genomic_DNA"/>
</dbReference>
<dbReference type="InterPro" id="IPR004601">
    <property type="entry name" value="UvdE"/>
</dbReference>
<name>A0A6A8DDD8_9BACI</name>
<dbReference type="GO" id="GO:0016787">
    <property type="term" value="F:hydrolase activity"/>
    <property type="evidence" value="ECO:0007669"/>
    <property type="project" value="UniProtKB-KW"/>
</dbReference>
<evidence type="ECO:0000256" key="1">
    <source>
        <dbReference type="ARBA" id="ARBA00022722"/>
    </source>
</evidence>
<accession>A0A6A8DDD8</accession>
<sequence>MTIFRLGYVAMSMHVINSSPSKTMTYKNFSQHKDREAAISKLELLANKNIDNSLRLLKHNKAFGISLFRLSSRLIPLATHEDLEDWDYIEPTKDKLRELGDYASKNKMRIDFHPDHFVVLNSPKSDVVKSSVKNLKYHYDLLTAMGVNPRHRCVLHTGGSYGNKVAALERFIDNWGRISQRLQQMIILENDDKTFNSEDVLYLSEKLSIPHVFDLHHHEANNNNVEWTEYWDRIVKSWSNSEFPVKVHLSSPKNEKQFRHHADYVDPNMFTTFINKVKGSVDIIDCMIEAKQKDAALFQLVRDLKKEAKIEWISDSSFQLK</sequence>
<keyword evidence="5" id="KW-0378">Hydrolase</keyword>
<evidence type="ECO:0000256" key="5">
    <source>
        <dbReference type="ARBA" id="ARBA00022801"/>
    </source>
</evidence>
<dbReference type="GO" id="GO:0006289">
    <property type="term" value="P:nucleotide-excision repair"/>
    <property type="evidence" value="ECO:0007669"/>
    <property type="project" value="InterPro"/>
</dbReference>
<evidence type="ECO:0000256" key="4">
    <source>
        <dbReference type="ARBA" id="ARBA00022769"/>
    </source>
</evidence>
<organism evidence="7 8">
    <name type="scientific">Aquibacillus halophilus</name>
    <dbReference type="NCBI Taxonomy" id="930132"/>
    <lineage>
        <taxon>Bacteria</taxon>
        <taxon>Bacillati</taxon>
        <taxon>Bacillota</taxon>
        <taxon>Bacilli</taxon>
        <taxon>Bacillales</taxon>
        <taxon>Bacillaceae</taxon>
        <taxon>Aquibacillus</taxon>
    </lineage>
</organism>